<gene>
    <name evidence="5" type="ORF">BN860_02102g</name>
</gene>
<dbReference type="AlphaFoldDB" id="A0A8J2XBG5"/>
<dbReference type="InterPro" id="IPR031391">
    <property type="entry name" value="Swm2"/>
</dbReference>
<dbReference type="Pfam" id="PF17083">
    <property type="entry name" value="Swm2"/>
    <property type="match status" value="1"/>
</dbReference>
<accession>A0A8J2XBG5</accession>
<keyword evidence="4" id="KW-0539">Nucleus</keyword>
<evidence type="ECO:0000256" key="4">
    <source>
        <dbReference type="ARBA" id="ARBA00023242"/>
    </source>
</evidence>
<evidence type="ECO:0000256" key="3">
    <source>
        <dbReference type="ARBA" id="ARBA00019533"/>
    </source>
</evidence>
<organism evidence="5 6">
    <name type="scientific">Zygosaccharomyces bailii (strain CLIB 213 / ATCC 58445 / CBS 680 / BCRC 21525 / NBRC 1098 / NCYC 1416 / NRRL Y-2227)</name>
    <dbReference type="NCBI Taxonomy" id="1333698"/>
    <lineage>
        <taxon>Eukaryota</taxon>
        <taxon>Fungi</taxon>
        <taxon>Dikarya</taxon>
        <taxon>Ascomycota</taxon>
        <taxon>Saccharomycotina</taxon>
        <taxon>Saccharomycetes</taxon>
        <taxon>Saccharomycetales</taxon>
        <taxon>Saccharomycetaceae</taxon>
        <taxon>Zygosaccharomyces</taxon>
    </lineage>
</organism>
<comment type="similarity">
    <text evidence="2">Belongs to the SWM2 family.</text>
</comment>
<sequence>MTAQRSMIDKLTDLDSMSCLGESELYRLYELIAADKETALKFKTKCEAIFNLWQHSKVSPEVVNRFRDLWLLIEGSDYPLEGFERYNLVVEEIDVSEYLESRKRKSLRNLILEEVEVTDYV</sequence>
<dbReference type="OrthoDB" id="4033486at2759"/>
<evidence type="ECO:0000313" key="6">
    <source>
        <dbReference type="Proteomes" id="UP000019375"/>
    </source>
</evidence>
<dbReference type="EMBL" id="HG316459">
    <property type="protein sequence ID" value="CDF90163.1"/>
    <property type="molecule type" value="Genomic_DNA"/>
</dbReference>
<name>A0A8J2XBG5_ZYGB2</name>
<keyword evidence="6" id="KW-1185">Reference proteome</keyword>
<reference evidence="6" key="1">
    <citation type="journal article" date="2013" name="Genome Announc.">
        <title>Genome sequence of the food spoilage yeast Zygosaccharomyces bailii CLIB 213(T).</title>
        <authorList>
            <person name="Galeote V."/>
            <person name="Bigey F."/>
            <person name="Devillers H."/>
            <person name="Neuveglise C."/>
            <person name="Dequin S."/>
        </authorList>
    </citation>
    <scope>NUCLEOTIDE SEQUENCE [LARGE SCALE GENOMIC DNA]</scope>
    <source>
        <strain evidence="6">CLIB 213 / ATCC 58445 / CBS 680 / CCRC 21525 / NBRC 1098 / NCYC 1416 / NRRL Y-2227</strain>
    </source>
</reference>
<evidence type="ECO:0000313" key="5">
    <source>
        <dbReference type="EMBL" id="CDF90163.1"/>
    </source>
</evidence>
<dbReference type="Proteomes" id="UP000019375">
    <property type="component" value="Unassembled WGS sequence"/>
</dbReference>
<comment type="subcellular location">
    <subcellularLocation>
        <location evidence="1">Nucleus</location>
        <location evidence="1">Nucleolus</location>
    </subcellularLocation>
</comment>
<evidence type="ECO:0000256" key="2">
    <source>
        <dbReference type="ARBA" id="ARBA00010032"/>
    </source>
</evidence>
<dbReference type="GO" id="GO:0005730">
    <property type="term" value="C:nucleolus"/>
    <property type="evidence" value="ECO:0007669"/>
    <property type="project" value="UniProtKB-SubCell"/>
</dbReference>
<protein>
    <recommendedName>
        <fullName evidence="3">Nucleolar protein SWM2</fullName>
    </recommendedName>
</protein>
<proteinExistence type="inferred from homology"/>
<evidence type="ECO:0000256" key="1">
    <source>
        <dbReference type="ARBA" id="ARBA00004604"/>
    </source>
</evidence>